<dbReference type="PANTHER" id="PTHR22891">
    <property type="entry name" value="EUKARYOTIC TRANSLATION INITIATION FACTOR 2C"/>
    <property type="match status" value="1"/>
</dbReference>
<feature type="compositionally biased region" description="Basic and acidic residues" evidence="2">
    <location>
        <begin position="217"/>
        <end position="228"/>
    </location>
</feature>
<feature type="compositionally biased region" description="Low complexity" evidence="2">
    <location>
        <begin position="24"/>
        <end position="106"/>
    </location>
</feature>
<feature type="region of interest" description="Disordered" evidence="2">
    <location>
        <begin position="1"/>
        <end position="113"/>
    </location>
</feature>
<dbReference type="InterPro" id="IPR036397">
    <property type="entry name" value="RNaseH_sf"/>
</dbReference>
<organism evidence="5 6">
    <name type="scientific">Hypothenemus hampei</name>
    <name type="common">Coffee berry borer</name>
    <dbReference type="NCBI Taxonomy" id="57062"/>
    <lineage>
        <taxon>Eukaryota</taxon>
        <taxon>Metazoa</taxon>
        <taxon>Ecdysozoa</taxon>
        <taxon>Arthropoda</taxon>
        <taxon>Hexapoda</taxon>
        <taxon>Insecta</taxon>
        <taxon>Pterygota</taxon>
        <taxon>Neoptera</taxon>
        <taxon>Endopterygota</taxon>
        <taxon>Coleoptera</taxon>
        <taxon>Polyphaga</taxon>
        <taxon>Cucujiformia</taxon>
        <taxon>Curculionidae</taxon>
        <taxon>Scolytinae</taxon>
        <taxon>Hypothenemus</taxon>
    </lineage>
</organism>
<feature type="domain" description="PAZ" evidence="3">
    <location>
        <begin position="436"/>
        <end position="552"/>
    </location>
</feature>
<name>A0ABD1E088_HYPHA</name>
<dbReference type="PROSITE" id="PS50821">
    <property type="entry name" value="PAZ"/>
    <property type="match status" value="1"/>
</dbReference>
<feature type="compositionally biased region" description="Low complexity" evidence="2">
    <location>
        <begin position="177"/>
        <end position="198"/>
    </location>
</feature>
<dbReference type="Pfam" id="PF16486">
    <property type="entry name" value="ArgoN"/>
    <property type="match status" value="1"/>
</dbReference>
<dbReference type="InterPro" id="IPR003165">
    <property type="entry name" value="Piwi"/>
</dbReference>
<proteinExistence type="inferred from homology"/>
<dbReference type="InterPro" id="IPR036085">
    <property type="entry name" value="PAZ_dom_sf"/>
</dbReference>
<evidence type="ECO:0000256" key="1">
    <source>
        <dbReference type="RuleBase" id="RU361178"/>
    </source>
</evidence>
<dbReference type="Gene3D" id="3.40.50.2300">
    <property type="match status" value="1"/>
</dbReference>
<dbReference type="InterPro" id="IPR032472">
    <property type="entry name" value="ArgoL2"/>
</dbReference>
<dbReference type="PROSITE" id="PS50822">
    <property type="entry name" value="PIWI"/>
    <property type="match status" value="1"/>
</dbReference>
<evidence type="ECO:0000313" key="5">
    <source>
        <dbReference type="EMBL" id="KAL1488077.1"/>
    </source>
</evidence>
<dbReference type="EMBL" id="JBDJPC010000016">
    <property type="protein sequence ID" value="KAL1488077.1"/>
    <property type="molecule type" value="Genomic_DNA"/>
</dbReference>
<dbReference type="InterPro" id="IPR014811">
    <property type="entry name" value="ArgoL1"/>
</dbReference>
<dbReference type="SMART" id="SM00950">
    <property type="entry name" value="Piwi"/>
    <property type="match status" value="1"/>
</dbReference>
<dbReference type="CDD" id="cd02846">
    <property type="entry name" value="PAZ_argonaute_like"/>
    <property type="match status" value="1"/>
</dbReference>
<accession>A0ABD1E088</accession>
<evidence type="ECO:0000259" key="3">
    <source>
        <dbReference type="PROSITE" id="PS50821"/>
    </source>
</evidence>
<feature type="region of interest" description="Disordered" evidence="2">
    <location>
        <begin position="154"/>
        <end position="228"/>
    </location>
</feature>
<dbReference type="Gene3D" id="2.170.260.10">
    <property type="entry name" value="paz domain"/>
    <property type="match status" value="1"/>
</dbReference>
<dbReference type="InterPro" id="IPR032474">
    <property type="entry name" value="Argonaute_N"/>
</dbReference>
<dbReference type="InterPro" id="IPR045246">
    <property type="entry name" value="Piwi_ago-like"/>
</dbReference>
<protein>
    <recommendedName>
        <fullName evidence="7">Argonaute 2</fullName>
    </recommendedName>
</protein>
<evidence type="ECO:0000313" key="6">
    <source>
        <dbReference type="Proteomes" id="UP001566132"/>
    </source>
</evidence>
<dbReference type="Proteomes" id="UP001566132">
    <property type="component" value="Unassembled WGS sequence"/>
</dbReference>
<sequence length="1051" mass="118729">MGKKKGAKKPDEGASASSSDTSRRQPPQQATQRPPQQGAQQAAQRPPQQGAQQPPQQGAQRPPQQGAQQPPQQGAQRPPQQGAQQPPQQGAQRPPQQGAQRPPQQAVAGGIKIAKNNSFQKHLFYKKYISGTIPVSQPGSSARTHQVPIYREEFSDQHRAQGKGHQRQYQRGGPGGDQPSPRQQQQQQQRQQQVFQEQSGVKPLASPTPPGASVLKRPPETKKSRDFDDSQIVAQVRFKPGTVGRVIKVESNHLALNLGKINTAFHYDVAIVPDTPKRFLRNVMETWRRQLFPNRYPAFDGTKNLYTSKPLTNNFNDVLQNEITISDEDGRPKNYKVTVKFANDVDMTPLRDFLSRSVTPTEALQVVDIVLRMAPLQSCIPAGRSFFMRPREMLDLGEGMQMYNGFYQSAIRGWAPLLNIDVAHKAFPKAINIVDCLADLLSTGRQQVRPQDLTSLGEYEKEKLSKFLKTLRIIYEIPGQPASKKSYRVNGLGVAASQSSFIHEGKNITVVEYFARIKNFRLRYPNLPTVWVGNLQRKDKILLPLELCTIVADQAIPRKMTENQTAKMIRYSATSTDIRKNKIMNGLQTANYNQNSTVSQEFGFSVGNQFQKLDARVLDPPSLKYSRRSVPVSRGVWRGDSFLAAATIEKWTIVSVCRYRPRPDDFKTLEQNIISAGRDAGMSFGRPTEPFRDCGNGNYRDIEQLFKNLKNEKYNVIFVIIPDSGPQYSYVKKAAELVVGCLTQCVKSGTVGRRMNKQTAANILLKVNSKLNGINHTFADNVKPAILSRPFMIMGADVTHPGPDSRDIPSVAAITASHDPKAFQYNICWRLQDPKVEIIEDLENVAIEHLRFFREKTGRFPEKILFFRDGVSEGQFNQVRNEEIKALRSACKREQKSGENAVQITFLVVQKRHHTRLFPLDKRDSEDKNFNVPAGTCVDTNITHPYLQDFYLVSHASIQGVAKPTKYVTLWDDLKLDNDTVEQLTFYLCHMFTRCNRSVSYPAPTYYAHLAAARAKVYIENDHLNLARLKDEFQRFQILDEIRKGKPMFFV</sequence>
<dbReference type="SMART" id="SM00949">
    <property type="entry name" value="PAZ"/>
    <property type="match status" value="1"/>
</dbReference>
<dbReference type="SMART" id="SM01163">
    <property type="entry name" value="DUF1785"/>
    <property type="match status" value="1"/>
</dbReference>
<evidence type="ECO:0008006" key="7">
    <source>
        <dbReference type="Google" id="ProtNLM"/>
    </source>
</evidence>
<dbReference type="Pfam" id="PF02171">
    <property type="entry name" value="Piwi"/>
    <property type="match status" value="1"/>
</dbReference>
<evidence type="ECO:0000259" key="4">
    <source>
        <dbReference type="PROSITE" id="PS50822"/>
    </source>
</evidence>
<dbReference type="InterPro" id="IPR003100">
    <property type="entry name" value="PAZ_dom"/>
</dbReference>
<dbReference type="GO" id="GO:0034587">
    <property type="term" value="P:piRNA processing"/>
    <property type="evidence" value="ECO:0007669"/>
    <property type="project" value="UniProtKB-ARBA"/>
</dbReference>
<dbReference type="Gene3D" id="3.30.420.10">
    <property type="entry name" value="Ribonuclease H-like superfamily/Ribonuclease H"/>
    <property type="match status" value="1"/>
</dbReference>
<evidence type="ECO:0000256" key="2">
    <source>
        <dbReference type="SAM" id="MobiDB-lite"/>
    </source>
</evidence>
<feature type="domain" description="Piwi" evidence="4">
    <location>
        <begin position="716"/>
        <end position="1020"/>
    </location>
</feature>
<keyword evidence="6" id="KW-1185">Reference proteome</keyword>
<dbReference type="InterPro" id="IPR012337">
    <property type="entry name" value="RNaseH-like_sf"/>
</dbReference>
<comment type="caution">
    <text evidence="5">The sequence shown here is derived from an EMBL/GenBank/DDBJ whole genome shotgun (WGS) entry which is preliminary data.</text>
</comment>
<dbReference type="SUPFAM" id="SSF101690">
    <property type="entry name" value="PAZ domain"/>
    <property type="match status" value="1"/>
</dbReference>
<dbReference type="AlphaFoldDB" id="A0ABD1E088"/>
<comment type="similarity">
    <text evidence="1">Belongs to the argonaute family.</text>
</comment>
<dbReference type="Pfam" id="PF08699">
    <property type="entry name" value="ArgoL1"/>
    <property type="match status" value="1"/>
</dbReference>
<reference evidence="5 6" key="1">
    <citation type="submission" date="2024-05" db="EMBL/GenBank/DDBJ databases">
        <title>Genetic variation in Jamaican populations of the coffee berry borer (Hypothenemus hampei).</title>
        <authorList>
            <person name="Errbii M."/>
            <person name="Myrie A."/>
        </authorList>
    </citation>
    <scope>NUCLEOTIDE SEQUENCE [LARGE SCALE GENOMIC DNA]</scope>
    <source>
        <strain evidence="5">JA-Hopewell-2020-01-JO</strain>
        <tissue evidence="5">Whole body</tissue>
    </source>
</reference>
<dbReference type="SUPFAM" id="SSF53098">
    <property type="entry name" value="Ribonuclease H-like"/>
    <property type="match status" value="1"/>
</dbReference>
<dbReference type="CDD" id="cd04657">
    <property type="entry name" value="Piwi_ago-like"/>
    <property type="match status" value="1"/>
</dbReference>
<dbReference type="Pfam" id="PF16488">
    <property type="entry name" value="ArgoL2"/>
    <property type="match status" value="1"/>
</dbReference>
<dbReference type="Pfam" id="PF02170">
    <property type="entry name" value="PAZ"/>
    <property type="match status" value="1"/>
</dbReference>
<gene>
    <name evidence="5" type="ORF">ABEB36_015445</name>
</gene>